<evidence type="ECO:0000313" key="5">
    <source>
        <dbReference type="EMBL" id="RMX37102.1"/>
    </source>
</evidence>
<dbReference type="PROSITE" id="PS50088">
    <property type="entry name" value="ANK_REPEAT"/>
    <property type="match status" value="2"/>
</dbReference>
<evidence type="ECO:0000313" key="6">
    <source>
        <dbReference type="Proteomes" id="UP000275408"/>
    </source>
</evidence>
<dbReference type="Pfam" id="PF12796">
    <property type="entry name" value="Ank_2"/>
    <property type="match status" value="2"/>
</dbReference>
<feature type="repeat" description="ANK" evidence="3">
    <location>
        <begin position="141"/>
        <end position="165"/>
    </location>
</feature>
<reference evidence="5 6" key="1">
    <citation type="journal article" date="2018" name="Sci. Rep.">
        <title>Comparative analysis of the Pocillopora damicornis genome highlights role of immune system in coral evolution.</title>
        <authorList>
            <person name="Cunning R."/>
            <person name="Bay R.A."/>
            <person name="Gillette P."/>
            <person name="Baker A.C."/>
            <person name="Traylor-Knowles N."/>
        </authorList>
    </citation>
    <scope>NUCLEOTIDE SEQUENCE [LARGE SCALE GENOMIC DNA]</scope>
    <source>
        <strain evidence="5">RSMAS</strain>
        <tissue evidence="5">Whole animal</tissue>
    </source>
</reference>
<feature type="repeat" description="ANK" evidence="3">
    <location>
        <begin position="1"/>
        <end position="31"/>
    </location>
</feature>
<proteinExistence type="predicted"/>
<name>A0A3M6T6X8_POCDA</name>
<accession>A0A3M6T6X8</accession>
<keyword evidence="1" id="KW-0677">Repeat</keyword>
<dbReference type="PROSITE" id="PS50297">
    <property type="entry name" value="ANK_REP_REGION"/>
    <property type="match status" value="1"/>
</dbReference>
<feature type="region of interest" description="Disordered" evidence="4">
    <location>
        <begin position="353"/>
        <end position="398"/>
    </location>
</feature>
<keyword evidence="2 3" id="KW-0040">ANK repeat</keyword>
<evidence type="ECO:0000256" key="3">
    <source>
        <dbReference type="PROSITE-ProRule" id="PRU00023"/>
    </source>
</evidence>
<dbReference type="SMART" id="SM00248">
    <property type="entry name" value="ANK"/>
    <property type="match status" value="4"/>
</dbReference>
<gene>
    <name evidence="5" type="ORF">pdam_00016602</name>
</gene>
<dbReference type="GO" id="GO:0005737">
    <property type="term" value="C:cytoplasm"/>
    <property type="evidence" value="ECO:0007669"/>
    <property type="project" value="TreeGrafter"/>
</dbReference>
<dbReference type="PANTHER" id="PTHR24198:SF188">
    <property type="entry name" value="ANKYRIN REPEAT DOMAIN 55"/>
    <property type="match status" value="1"/>
</dbReference>
<feature type="compositionally biased region" description="Basic residues" evidence="4">
    <location>
        <begin position="361"/>
        <end position="370"/>
    </location>
</feature>
<dbReference type="SUPFAM" id="SSF48403">
    <property type="entry name" value="Ankyrin repeat"/>
    <property type="match status" value="1"/>
</dbReference>
<dbReference type="STRING" id="46731.A0A3M6T6X8"/>
<feature type="compositionally biased region" description="Basic and acidic residues" evidence="4">
    <location>
        <begin position="371"/>
        <end position="380"/>
    </location>
</feature>
<dbReference type="InterPro" id="IPR036770">
    <property type="entry name" value="Ankyrin_rpt-contain_sf"/>
</dbReference>
<keyword evidence="6" id="KW-1185">Reference proteome</keyword>
<evidence type="ECO:0000256" key="2">
    <source>
        <dbReference type="ARBA" id="ARBA00023043"/>
    </source>
</evidence>
<feature type="region of interest" description="Disordered" evidence="4">
    <location>
        <begin position="277"/>
        <end position="302"/>
    </location>
</feature>
<dbReference type="Gene3D" id="1.25.40.20">
    <property type="entry name" value="Ankyrin repeat-containing domain"/>
    <property type="match status" value="2"/>
</dbReference>
<evidence type="ECO:0000256" key="4">
    <source>
        <dbReference type="SAM" id="MobiDB-lite"/>
    </source>
</evidence>
<dbReference type="AlphaFoldDB" id="A0A3M6T6X8"/>
<evidence type="ECO:0000256" key="1">
    <source>
        <dbReference type="ARBA" id="ARBA00022737"/>
    </source>
</evidence>
<protein>
    <submittedName>
        <fullName evidence="5">Uncharacterized protein</fullName>
    </submittedName>
</protein>
<comment type="caution">
    <text evidence="5">The sequence shown here is derived from an EMBL/GenBank/DDBJ whole genome shotgun (WGS) entry which is preliminary data.</text>
</comment>
<dbReference type="Proteomes" id="UP000275408">
    <property type="component" value="Unassembled WGS sequence"/>
</dbReference>
<dbReference type="EMBL" id="RCHS01004191">
    <property type="protein sequence ID" value="RMX37102.1"/>
    <property type="molecule type" value="Genomic_DNA"/>
</dbReference>
<sequence length="398" mass="44390">MAAVNKAISERRFKQVRFLIDLGANLNLKDREGKTALIQLCFLEPESLAAAIAVRLLKAGAKIDIKDNEGLSAFSTAVKRQKESLVALFLEETGNFDINSRDKKGNTALFYAANVGNLKILSAIVLALQKFQLSVNVANTEGITPLMQACMNGDVIVAKYLITEGKACINSRDWNYKRTALDWAKTRGIQESILLVNNNSDFDGLGKSTIRGTLVEDNVQQKPGQIFGSKPCEKDLGRTKGQTTYKDQLRQVYQVYEWQLTASFKLRKKPKSIDIIASNSTDEQRNGNTRTRKNTDLSKSRNFLRGGATAKLLKRSSLMADKNVPHPFPFPNFQRSLSFTDLTKLDKAERRIDSPTLPRIRSAHSKRSGKVRQESPEVETRSSSPTIATVFEENEPDS</sequence>
<feature type="compositionally biased region" description="Polar residues" evidence="4">
    <location>
        <begin position="277"/>
        <end position="289"/>
    </location>
</feature>
<organism evidence="5 6">
    <name type="scientific">Pocillopora damicornis</name>
    <name type="common">Cauliflower coral</name>
    <name type="synonym">Millepora damicornis</name>
    <dbReference type="NCBI Taxonomy" id="46731"/>
    <lineage>
        <taxon>Eukaryota</taxon>
        <taxon>Metazoa</taxon>
        <taxon>Cnidaria</taxon>
        <taxon>Anthozoa</taxon>
        <taxon>Hexacorallia</taxon>
        <taxon>Scleractinia</taxon>
        <taxon>Astrocoeniina</taxon>
        <taxon>Pocilloporidae</taxon>
        <taxon>Pocillopora</taxon>
    </lineage>
</organism>
<dbReference type="PANTHER" id="PTHR24198">
    <property type="entry name" value="ANKYRIN REPEAT AND PROTEIN KINASE DOMAIN-CONTAINING PROTEIN"/>
    <property type="match status" value="1"/>
</dbReference>
<dbReference type="InterPro" id="IPR002110">
    <property type="entry name" value="Ankyrin_rpt"/>
</dbReference>
<dbReference type="OrthoDB" id="5406014at2759"/>